<dbReference type="PANTHER" id="PTHR34309:SF1">
    <property type="entry name" value="PROTEIN GLCG"/>
    <property type="match status" value="1"/>
</dbReference>
<dbReference type="Gene3D" id="3.30.450.150">
    <property type="entry name" value="Haem-degrading domain"/>
    <property type="match status" value="1"/>
</dbReference>
<proteinExistence type="predicted"/>
<dbReference type="InterPro" id="IPR038084">
    <property type="entry name" value="PduO/GlcC-like_sf"/>
</dbReference>
<dbReference type="PANTHER" id="PTHR34309">
    <property type="entry name" value="SLR1406 PROTEIN"/>
    <property type="match status" value="1"/>
</dbReference>
<protein>
    <submittedName>
        <fullName evidence="1">Heme-degrading protein</fullName>
    </submittedName>
</protein>
<reference evidence="1" key="1">
    <citation type="submission" date="2023-06" db="EMBL/GenBank/DDBJ databases">
        <title>Survivors Of The Sea: Transcriptome response of Skeletonema marinoi to long-term dormancy.</title>
        <authorList>
            <person name="Pinder M.I.M."/>
            <person name="Kourtchenko O."/>
            <person name="Robertson E.K."/>
            <person name="Larsson T."/>
            <person name="Maumus F."/>
            <person name="Osuna-Cruz C.M."/>
            <person name="Vancaester E."/>
            <person name="Stenow R."/>
            <person name="Vandepoele K."/>
            <person name="Ploug H."/>
            <person name="Bruchert V."/>
            <person name="Godhe A."/>
            <person name="Topel M."/>
        </authorList>
    </citation>
    <scope>NUCLEOTIDE SEQUENCE</scope>
    <source>
        <strain evidence="1">R05AC</strain>
    </source>
</reference>
<dbReference type="Pfam" id="PF03928">
    <property type="entry name" value="HbpS-like"/>
    <property type="match status" value="1"/>
</dbReference>
<dbReference type="AlphaFoldDB" id="A0AAD8XT21"/>
<dbReference type="InterPro" id="IPR005624">
    <property type="entry name" value="PduO/GlcC-like"/>
</dbReference>
<keyword evidence="2" id="KW-1185">Reference proteome</keyword>
<sequence length="127" mass="13312">MSAGEIEAEKNGWKVTIAITDTSAPIMVKRCNGAFPASYNVAVEKARTAVQFQKKTGDLEKSANVSDGNSRTALLSAPYVLMRGGVPIFINNLCVGAVGVSGVAPDQDEQVANAAVDALNQLMKSKL</sequence>
<accession>A0AAD8XT21</accession>
<gene>
    <name evidence="1" type="ORF">QTG54_016294</name>
</gene>
<dbReference type="SUPFAM" id="SSF143744">
    <property type="entry name" value="GlcG-like"/>
    <property type="match status" value="1"/>
</dbReference>
<dbReference type="EMBL" id="JATAAI010000055">
    <property type="protein sequence ID" value="KAK1732963.1"/>
    <property type="molecule type" value="Genomic_DNA"/>
</dbReference>
<dbReference type="Proteomes" id="UP001224775">
    <property type="component" value="Unassembled WGS sequence"/>
</dbReference>
<organism evidence="1 2">
    <name type="scientific">Skeletonema marinoi</name>
    <dbReference type="NCBI Taxonomy" id="267567"/>
    <lineage>
        <taxon>Eukaryota</taxon>
        <taxon>Sar</taxon>
        <taxon>Stramenopiles</taxon>
        <taxon>Ochrophyta</taxon>
        <taxon>Bacillariophyta</taxon>
        <taxon>Coscinodiscophyceae</taxon>
        <taxon>Thalassiosirophycidae</taxon>
        <taxon>Thalassiosirales</taxon>
        <taxon>Skeletonemataceae</taxon>
        <taxon>Skeletonema</taxon>
        <taxon>Skeletonema marinoi-dohrnii complex</taxon>
    </lineage>
</organism>
<evidence type="ECO:0000313" key="2">
    <source>
        <dbReference type="Proteomes" id="UP001224775"/>
    </source>
</evidence>
<evidence type="ECO:0000313" key="1">
    <source>
        <dbReference type="EMBL" id="KAK1732963.1"/>
    </source>
</evidence>
<dbReference type="InterPro" id="IPR052517">
    <property type="entry name" value="GlcG_carb_metab_protein"/>
</dbReference>
<comment type="caution">
    <text evidence="1">The sequence shown here is derived from an EMBL/GenBank/DDBJ whole genome shotgun (WGS) entry which is preliminary data.</text>
</comment>
<name>A0AAD8XT21_9STRA</name>